<evidence type="ECO:0000313" key="2">
    <source>
        <dbReference type="Proteomes" id="UP001163046"/>
    </source>
</evidence>
<sequence length="236" mass="26839">MSLEQFAPKNRDDAVLFGPNKRPFLAATIQTFMQMLSETKGKRLGTLRCRGLKPPVVRGHAAAFNYWFNVFGHTGPYSQSVEVSIDGTRKVIAKGNPMSSPAVKQTIKQLVRRSSRPTRKDTRQGRVAYESKKAPPFTLQQLARMRQYCLKTIEGLRGLWLWTVTIFSFALFLRGEEPLRLKLRHLKLPQNYAADSGRMPQRIEVKIPWSKADKKAKGDLWCACSEAVFLVSCLMH</sequence>
<dbReference type="GO" id="GO:0003677">
    <property type="term" value="F:DNA binding"/>
    <property type="evidence" value="ECO:0007669"/>
    <property type="project" value="InterPro"/>
</dbReference>
<comment type="caution">
    <text evidence="1">The sequence shown here is derived from an EMBL/GenBank/DDBJ whole genome shotgun (WGS) entry which is preliminary data.</text>
</comment>
<dbReference type="InterPro" id="IPR013762">
    <property type="entry name" value="Integrase-like_cat_sf"/>
</dbReference>
<dbReference type="GO" id="GO:0015074">
    <property type="term" value="P:DNA integration"/>
    <property type="evidence" value="ECO:0007669"/>
    <property type="project" value="InterPro"/>
</dbReference>
<name>A0A9W9ZBJ1_9CNID</name>
<keyword evidence="2" id="KW-1185">Reference proteome</keyword>
<gene>
    <name evidence="1" type="ORF">OS493_028526</name>
</gene>
<dbReference type="GO" id="GO:0006310">
    <property type="term" value="P:DNA recombination"/>
    <property type="evidence" value="ECO:0007669"/>
    <property type="project" value="InterPro"/>
</dbReference>
<protein>
    <submittedName>
        <fullName evidence="1">Uncharacterized protein</fullName>
    </submittedName>
</protein>
<accession>A0A9W9ZBJ1</accession>
<dbReference type="AlphaFoldDB" id="A0A9W9ZBJ1"/>
<reference evidence="1" key="1">
    <citation type="submission" date="2023-01" db="EMBL/GenBank/DDBJ databases">
        <title>Genome assembly of the deep-sea coral Lophelia pertusa.</title>
        <authorList>
            <person name="Herrera S."/>
            <person name="Cordes E."/>
        </authorList>
    </citation>
    <scope>NUCLEOTIDE SEQUENCE</scope>
    <source>
        <strain evidence="1">USNM1676648</strain>
        <tissue evidence="1">Polyp</tissue>
    </source>
</reference>
<proteinExistence type="predicted"/>
<dbReference type="EMBL" id="MU826377">
    <property type="protein sequence ID" value="KAJ7377543.1"/>
    <property type="molecule type" value="Genomic_DNA"/>
</dbReference>
<dbReference type="OrthoDB" id="5982103at2759"/>
<dbReference type="Gene3D" id="1.10.443.10">
    <property type="entry name" value="Intergrase catalytic core"/>
    <property type="match status" value="1"/>
</dbReference>
<evidence type="ECO:0000313" key="1">
    <source>
        <dbReference type="EMBL" id="KAJ7377543.1"/>
    </source>
</evidence>
<organism evidence="1 2">
    <name type="scientific">Desmophyllum pertusum</name>
    <dbReference type="NCBI Taxonomy" id="174260"/>
    <lineage>
        <taxon>Eukaryota</taxon>
        <taxon>Metazoa</taxon>
        <taxon>Cnidaria</taxon>
        <taxon>Anthozoa</taxon>
        <taxon>Hexacorallia</taxon>
        <taxon>Scleractinia</taxon>
        <taxon>Caryophylliina</taxon>
        <taxon>Caryophylliidae</taxon>
        <taxon>Desmophyllum</taxon>
    </lineage>
</organism>
<dbReference type="Proteomes" id="UP001163046">
    <property type="component" value="Unassembled WGS sequence"/>
</dbReference>